<feature type="compositionally biased region" description="Low complexity" evidence="1">
    <location>
        <begin position="129"/>
        <end position="148"/>
    </location>
</feature>
<dbReference type="EMBL" id="GGYP01000876">
    <property type="protein sequence ID" value="MDE45647.1"/>
    <property type="molecule type" value="Transcribed_RNA"/>
</dbReference>
<feature type="region of interest" description="Disordered" evidence="1">
    <location>
        <begin position="18"/>
        <end position="167"/>
    </location>
</feature>
<gene>
    <name evidence="3" type="ORF">g.9753</name>
    <name evidence="2" type="ORF">g.9755</name>
</gene>
<dbReference type="AlphaFoldDB" id="A0A6G1SHB0"/>
<feature type="compositionally biased region" description="Polar residues" evidence="1">
    <location>
        <begin position="46"/>
        <end position="57"/>
    </location>
</feature>
<reference evidence="3" key="1">
    <citation type="submission" date="2018-10" db="EMBL/GenBank/DDBJ databases">
        <title>Transcriptome assembly of Aceria tosichella (Wheat curl mite) Type 2.</title>
        <authorList>
            <person name="Scully E.D."/>
            <person name="Geib S.M."/>
            <person name="Palmer N.A."/>
            <person name="Gupta A.K."/>
            <person name="Sarath G."/>
            <person name="Tatineni S."/>
        </authorList>
    </citation>
    <scope>NUCLEOTIDE SEQUENCE</scope>
    <source>
        <strain evidence="3">LincolnNE</strain>
    </source>
</reference>
<evidence type="ECO:0000313" key="3">
    <source>
        <dbReference type="EMBL" id="MDE49749.1"/>
    </source>
</evidence>
<evidence type="ECO:0000313" key="2">
    <source>
        <dbReference type="EMBL" id="MDE45647.1"/>
    </source>
</evidence>
<feature type="compositionally biased region" description="Polar residues" evidence="1">
    <location>
        <begin position="66"/>
        <end position="77"/>
    </location>
</feature>
<feature type="compositionally biased region" description="Basic and acidic residues" evidence="1">
    <location>
        <begin position="156"/>
        <end position="167"/>
    </location>
</feature>
<proteinExistence type="predicted"/>
<protein>
    <submittedName>
        <fullName evidence="3">Uncharacterized protein</fullName>
    </submittedName>
</protein>
<organism evidence="3">
    <name type="scientific">Aceria tosichella</name>
    <name type="common">wheat curl mite</name>
    <dbReference type="NCBI Taxonomy" id="561515"/>
    <lineage>
        <taxon>Eukaryota</taxon>
        <taxon>Metazoa</taxon>
        <taxon>Ecdysozoa</taxon>
        <taxon>Arthropoda</taxon>
        <taxon>Chelicerata</taxon>
        <taxon>Arachnida</taxon>
        <taxon>Acari</taxon>
        <taxon>Acariformes</taxon>
        <taxon>Trombidiformes</taxon>
        <taxon>Prostigmata</taxon>
        <taxon>Eupodina</taxon>
        <taxon>Eriophyoidea</taxon>
        <taxon>Eriophyidae</taxon>
        <taxon>Eriophyinae</taxon>
        <taxon>Aceriini</taxon>
        <taxon>Aceria</taxon>
    </lineage>
</organism>
<dbReference type="EMBL" id="GGYP01004978">
    <property type="protein sequence ID" value="MDE49749.1"/>
    <property type="molecule type" value="Transcribed_RNA"/>
</dbReference>
<accession>A0A6G1SHB0</accession>
<sequence>MPSVYNYRHVELDKVGRGKRVIQPPGGQTADIFGRGAGGAYEPGYSSASSQAGSDVASSRVHIETDQQSIASSNQTPIDGMIKQQQMMSNSNGQMSPTGSVGSSSVASGPVSGQQQQQLLMADDFKPIQQQQQQQQIMNQQASSIQQALNAQDASRTPKKDHSSTKT</sequence>
<name>A0A6G1SHB0_9ACAR</name>
<evidence type="ECO:0000256" key="1">
    <source>
        <dbReference type="SAM" id="MobiDB-lite"/>
    </source>
</evidence>
<feature type="compositionally biased region" description="Low complexity" evidence="1">
    <location>
        <begin position="84"/>
        <end position="118"/>
    </location>
</feature>